<evidence type="ECO:0000256" key="3">
    <source>
        <dbReference type="ARBA" id="ARBA00023163"/>
    </source>
</evidence>
<dbReference type="InterPro" id="IPR001647">
    <property type="entry name" value="HTH_TetR"/>
</dbReference>
<dbReference type="AlphaFoldDB" id="A0A5P2W1W5"/>
<dbReference type="KEGG" id="snq:CP978_06725"/>
<feature type="compositionally biased region" description="Basic and acidic residues" evidence="4">
    <location>
        <begin position="223"/>
        <end position="237"/>
    </location>
</feature>
<dbReference type="RefSeq" id="WP_079162042.1">
    <property type="nucleotide sequence ID" value="NZ_CP009313.1"/>
</dbReference>
<dbReference type="PANTHER" id="PTHR30055:SF227">
    <property type="entry name" value="TRANSCRIPTIONAL REGULATORY PROTEIN (PROBABLY TETR-FAMILY)-RELATED"/>
    <property type="match status" value="1"/>
</dbReference>
<sequence>MNTSERRAAEGPRRRGAEGPRARGTDRSLARRAELIAIGRKLFADTSYDALSMDDIARHAHVAKGLIYYYFTSKRGYYLAIVEDSVADLVTSAAGGLELPQADRVHRTIDRYLRYAEHHQAAYRTIVSGGVGFDAQVQAIRDGVREAIVVTIAEGAYGRSDLSPLARTGLFGWVCSVEGATLDWIARPELSRDALCGLLVKTLGGTLRAVEELDPAFVAPSPARRDPDRGGAGERAGDAVAGTNVGMLRPFLK</sequence>
<dbReference type="EMBL" id="CP023747">
    <property type="protein sequence ID" value="QEV38277.1"/>
    <property type="molecule type" value="Genomic_DNA"/>
</dbReference>
<dbReference type="Pfam" id="PF00440">
    <property type="entry name" value="TetR_N"/>
    <property type="match status" value="1"/>
</dbReference>
<evidence type="ECO:0000256" key="4">
    <source>
        <dbReference type="SAM" id="MobiDB-lite"/>
    </source>
</evidence>
<dbReference type="OrthoDB" id="8479950at2"/>
<organism evidence="5 6">
    <name type="scientific">Streptomyces nodosus</name>
    <dbReference type="NCBI Taxonomy" id="40318"/>
    <lineage>
        <taxon>Bacteria</taxon>
        <taxon>Bacillati</taxon>
        <taxon>Actinomycetota</taxon>
        <taxon>Actinomycetes</taxon>
        <taxon>Kitasatosporales</taxon>
        <taxon>Streptomycetaceae</taxon>
        <taxon>Streptomyces</taxon>
    </lineage>
</organism>
<keyword evidence="1" id="KW-0805">Transcription regulation</keyword>
<evidence type="ECO:0000256" key="2">
    <source>
        <dbReference type="ARBA" id="ARBA00023125"/>
    </source>
</evidence>
<dbReference type="InterPro" id="IPR050109">
    <property type="entry name" value="HTH-type_TetR-like_transc_reg"/>
</dbReference>
<dbReference type="PANTHER" id="PTHR30055">
    <property type="entry name" value="HTH-TYPE TRANSCRIPTIONAL REGULATOR RUTR"/>
    <property type="match status" value="1"/>
</dbReference>
<dbReference type="PROSITE" id="PS50977">
    <property type="entry name" value="HTH_TETR_2"/>
    <property type="match status" value="1"/>
</dbReference>
<keyword evidence="3" id="KW-0804">Transcription</keyword>
<feature type="region of interest" description="Disordered" evidence="4">
    <location>
        <begin position="219"/>
        <end position="238"/>
    </location>
</feature>
<gene>
    <name evidence="5" type="ORF">CP978_06725</name>
</gene>
<dbReference type="GO" id="GO:0000976">
    <property type="term" value="F:transcription cis-regulatory region binding"/>
    <property type="evidence" value="ECO:0007669"/>
    <property type="project" value="TreeGrafter"/>
</dbReference>
<dbReference type="Proteomes" id="UP000325763">
    <property type="component" value="Chromosome"/>
</dbReference>
<reference evidence="5 6" key="1">
    <citation type="submission" date="2017-09" db="EMBL/GenBank/DDBJ databases">
        <title>Streptomyces genome completion.</title>
        <authorList>
            <person name="Lee N."/>
            <person name="Cho B.-K."/>
        </authorList>
    </citation>
    <scope>NUCLEOTIDE SEQUENCE [LARGE SCALE GENOMIC DNA]</scope>
    <source>
        <strain evidence="5 6">ATCC 14899</strain>
    </source>
</reference>
<dbReference type="GO" id="GO:0003700">
    <property type="term" value="F:DNA-binding transcription factor activity"/>
    <property type="evidence" value="ECO:0007669"/>
    <property type="project" value="TreeGrafter"/>
</dbReference>
<dbReference type="InterPro" id="IPR054129">
    <property type="entry name" value="DesT_TetR_C"/>
</dbReference>
<feature type="region of interest" description="Disordered" evidence="4">
    <location>
        <begin position="1"/>
        <end position="26"/>
    </location>
</feature>
<proteinExistence type="predicted"/>
<dbReference type="InterPro" id="IPR009057">
    <property type="entry name" value="Homeodomain-like_sf"/>
</dbReference>
<dbReference type="PRINTS" id="PR00455">
    <property type="entry name" value="HTHTETR"/>
</dbReference>
<protein>
    <submittedName>
        <fullName evidence="5">TetR/AcrR family transcriptional regulator</fullName>
    </submittedName>
</protein>
<accession>A0A5P2W1W5</accession>
<dbReference type="SUPFAM" id="SSF46689">
    <property type="entry name" value="Homeodomain-like"/>
    <property type="match status" value="1"/>
</dbReference>
<dbReference type="Gene3D" id="1.10.357.10">
    <property type="entry name" value="Tetracycline Repressor, domain 2"/>
    <property type="match status" value="1"/>
</dbReference>
<evidence type="ECO:0000313" key="6">
    <source>
        <dbReference type="Proteomes" id="UP000325763"/>
    </source>
</evidence>
<evidence type="ECO:0000313" key="5">
    <source>
        <dbReference type="EMBL" id="QEV38277.1"/>
    </source>
</evidence>
<name>A0A5P2W1W5_9ACTN</name>
<dbReference type="Pfam" id="PF21943">
    <property type="entry name" value="TetR_C_46"/>
    <property type="match status" value="1"/>
</dbReference>
<keyword evidence="2" id="KW-0238">DNA-binding</keyword>
<evidence type="ECO:0000256" key="1">
    <source>
        <dbReference type="ARBA" id="ARBA00023015"/>
    </source>
</evidence>